<organism evidence="1 2">
    <name type="scientific">Rhodococcus qingshengii</name>
    <dbReference type="NCBI Taxonomy" id="334542"/>
    <lineage>
        <taxon>Bacteria</taxon>
        <taxon>Bacillati</taxon>
        <taxon>Actinomycetota</taxon>
        <taxon>Actinomycetes</taxon>
        <taxon>Mycobacteriales</taxon>
        <taxon>Nocardiaceae</taxon>
        <taxon>Rhodococcus</taxon>
        <taxon>Rhodococcus erythropolis group</taxon>
    </lineage>
</organism>
<dbReference type="Pfam" id="PF19686">
    <property type="entry name" value="DUF6188"/>
    <property type="match status" value="1"/>
</dbReference>
<dbReference type="InterPro" id="IPR046179">
    <property type="entry name" value="DUF6188"/>
</dbReference>
<name>A0AAW6LKD1_RHOSG</name>
<evidence type="ECO:0000313" key="1">
    <source>
        <dbReference type="EMBL" id="MDE8647658.1"/>
    </source>
</evidence>
<comment type="caution">
    <text evidence="1">The sequence shown here is derived from an EMBL/GenBank/DDBJ whole genome shotgun (WGS) entry which is preliminary data.</text>
</comment>
<dbReference type="AlphaFoldDB" id="A0AAW6LKD1"/>
<sequence length="126" mass="13263">MNLPGAGQRVARAEVGHAVQFETDERVRYLIEENPVLTRPDDTEIAITLPAPESGVDIAAELIGATIELSTCPADGSLVVLFDTGAVLSVPPSPDFESWNVSAPGNVLVVSTPGGAIAAWNWPDRD</sequence>
<proteinExistence type="predicted"/>
<dbReference type="RefSeq" id="WP_275232218.1">
    <property type="nucleotide sequence ID" value="NZ_JARDXE010000014.1"/>
</dbReference>
<dbReference type="Proteomes" id="UP001217325">
    <property type="component" value="Unassembled WGS sequence"/>
</dbReference>
<protein>
    <submittedName>
        <fullName evidence="1">DUF6188 family protein</fullName>
    </submittedName>
</protein>
<dbReference type="EMBL" id="JARDXE010000014">
    <property type="protein sequence ID" value="MDE8647658.1"/>
    <property type="molecule type" value="Genomic_DNA"/>
</dbReference>
<gene>
    <name evidence="1" type="ORF">PXH69_22025</name>
</gene>
<reference evidence="1" key="1">
    <citation type="submission" date="2023-02" db="EMBL/GenBank/DDBJ databases">
        <title>A novel hydrolase synthesized by Rhodococcus erythropolis HQ is responsible for the detoxification of Zearalenone.</title>
        <authorList>
            <person name="Hu J."/>
            <person name="Xu J."/>
        </authorList>
    </citation>
    <scope>NUCLEOTIDE SEQUENCE</scope>
    <source>
        <strain evidence="1">HQ</strain>
    </source>
</reference>
<accession>A0AAW6LKD1</accession>
<evidence type="ECO:0000313" key="2">
    <source>
        <dbReference type="Proteomes" id="UP001217325"/>
    </source>
</evidence>